<dbReference type="Proteomes" id="UP000499080">
    <property type="component" value="Unassembled WGS sequence"/>
</dbReference>
<dbReference type="EMBL" id="BGPR01038437">
    <property type="protein sequence ID" value="GBO14278.1"/>
    <property type="molecule type" value="Genomic_DNA"/>
</dbReference>
<name>A0A4Y2UN30_ARAVE</name>
<evidence type="ECO:0000313" key="2">
    <source>
        <dbReference type="EMBL" id="GBO14278.1"/>
    </source>
</evidence>
<keyword evidence="3" id="KW-1185">Reference proteome</keyword>
<organism evidence="2 3">
    <name type="scientific">Araneus ventricosus</name>
    <name type="common">Orbweaver spider</name>
    <name type="synonym">Epeira ventricosa</name>
    <dbReference type="NCBI Taxonomy" id="182803"/>
    <lineage>
        <taxon>Eukaryota</taxon>
        <taxon>Metazoa</taxon>
        <taxon>Ecdysozoa</taxon>
        <taxon>Arthropoda</taxon>
        <taxon>Chelicerata</taxon>
        <taxon>Arachnida</taxon>
        <taxon>Araneae</taxon>
        <taxon>Araneomorphae</taxon>
        <taxon>Entelegynae</taxon>
        <taxon>Araneoidea</taxon>
        <taxon>Araneidae</taxon>
        <taxon>Araneus</taxon>
    </lineage>
</organism>
<reference evidence="2 3" key="1">
    <citation type="journal article" date="2019" name="Sci. Rep.">
        <title>Orb-weaving spider Araneus ventricosus genome elucidates the spidroin gene catalogue.</title>
        <authorList>
            <person name="Kono N."/>
            <person name="Nakamura H."/>
            <person name="Ohtoshi R."/>
            <person name="Moran D.A.P."/>
            <person name="Shinohara A."/>
            <person name="Yoshida Y."/>
            <person name="Fujiwara M."/>
            <person name="Mori M."/>
            <person name="Tomita M."/>
            <person name="Arakawa K."/>
        </authorList>
    </citation>
    <scope>NUCLEOTIDE SEQUENCE [LARGE SCALE GENOMIC DNA]</scope>
</reference>
<proteinExistence type="predicted"/>
<accession>A0A4Y2UN30</accession>
<feature type="region of interest" description="Disordered" evidence="1">
    <location>
        <begin position="41"/>
        <end position="64"/>
    </location>
</feature>
<comment type="caution">
    <text evidence="2">The sequence shown here is derived from an EMBL/GenBank/DDBJ whole genome shotgun (WGS) entry which is preliminary data.</text>
</comment>
<evidence type="ECO:0000256" key="1">
    <source>
        <dbReference type="SAM" id="MobiDB-lite"/>
    </source>
</evidence>
<protein>
    <submittedName>
        <fullName evidence="2">Uncharacterized protein</fullName>
    </submittedName>
</protein>
<evidence type="ECO:0000313" key="3">
    <source>
        <dbReference type="Proteomes" id="UP000499080"/>
    </source>
</evidence>
<gene>
    <name evidence="2" type="ORF">AVEN_195235_1</name>
</gene>
<dbReference type="AlphaFoldDB" id="A0A4Y2UN30"/>
<sequence length="94" mass="10935">MCPPFSWTTHCILYTTFLDAICHPEFLAQSVLCYPFGSSMSRPHRDRTWTSNNPRGKSQMRLDPGKMGMENVMYRMQCVVQEKGEDTERDLSPR</sequence>